<keyword evidence="1" id="KW-1133">Transmembrane helix</keyword>
<dbReference type="eggNOG" id="COG4278">
    <property type="taxonomic scope" value="Bacteria"/>
</dbReference>
<proteinExistence type="predicted"/>
<evidence type="ECO:0008006" key="4">
    <source>
        <dbReference type="Google" id="ProtNLM"/>
    </source>
</evidence>
<evidence type="ECO:0000256" key="1">
    <source>
        <dbReference type="SAM" id="Phobius"/>
    </source>
</evidence>
<evidence type="ECO:0000313" key="3">
    <source>
        <dbReference type="Proteomes" id="UP000005824"/>
    </source>
</evidence>
<dbReference type="STRING" id="497964.CfE428DRAFT_3633"/>
<feature type="transmembrane region" description="Helical" evidence="1">
    <location>
        <begin position="220"/>
        <end position="238"/>
    </location>
</feature>
<keyword evidence="1" id="KW-0472">Membrane</keyword>
<comment type="caution">
    <text evidence="2">The sequence shown here is derived from an EMBL/GenBank/DDBJ whole genome shotgun (WGS) entry which is preliminary data.</text>
</comment>
<keyword evidence="1" id="KW-0812">Transmembrane</keyword>
<sequence>MNTKNTFQYGNEVGGEKEERRCGQTTLGNNTPSALADPLWSKLREFRIDTPDTTFHFATRLANENGWTPSFTVRVLEEYRRFLFLAMRAGHPVSPSDAVDQAWHLHLLYTESYWGELCPQILGRPFHHGPSKGGAAEDAKFTDWYERTLDSYARYFGQHAPADIWPPIAIRFHGKKHYQRICLNDAWVIRKPRFHRRRSAFAAVSLGTIPVILAEADGDFPLGLVVFVIVVALILIVINKVGRGGGGTGGSGCGGADCGGGGDSGGSSHHGGHGSSDSGGHGGGHSCGGHGCGGGGHGCGGGSSCGGGSCGGGGCGGH</sequence>
<protein>
    <recommendedName>
        <fullName evidence="4">TIGR04222 domain-containing membrane protein</fullName>
    </recommendedName>
</protein>
<dbReference type="AlphaFoldDB" id="B4D3Z5"/>
<reference evidence="2 3" key="1">
    <citation type="journal article" date="2011" name="J. Bacteriol.">
        <title>Genome sequence of Chthoniobacter flavus Ellin428, an aerobic heterotrophic soil bacterium.</title>
        <authorList>
            <person name="Kant R."/>
            <person name="van Passel M.W."/>
            <person name="Palva A."/>
            <person name="Lucas S."/>
            <person name="Lapidus A."/>
            <person name="Glavina Del Rio T."/>
            <person name="Dalin E."/>
            <person name="Tice H."/>
            <person name="Bruce D."/>
            <person name="Goodwin L."/>
            <person name="Pitluck S."/>
            <person name="Larimer F.W."/>
            <person name="Land M.L."/>
            <person name="Hauser L."/>
            <person name="Sangwan P."/>
            <person name="de Vos W.M."/>
            <person name="Janssen P.H."/>
            <person name="Smidt H."/>
        </authorList>
    </citation>
    <scope>NUCLEOTIDE SEQUENCE [LARGE SCALE GENOMIC DNA]</scope>
    <source>
        <strain evidence="2 3">Ellin428</strain>
    </source>
</reference>
<evidence type="ECO:0000313" key="2">
    <source>
        <dbReference type="EMBL" id="EDY18975.1"/>
    </source>
</evidence>
<keyword evidence="3" id="KW-1185">Reference proteome</keyword>
<dbReference type="EMBL" id="ABVL01000010">
    <property type="protein sequence ID" value="EDY18975.1"/>
    <property type="molecule type" value="Genomic_DNA"/>
</dbReference>
<dbReference type="Proteomes" id="UP000005824">
    <property type="component" value="Unassembled WGS sequence"/>
</dbReference>
<accession>B4D3Z5</accession>
<dbReference type="InParanoid" id="B4D3Z5"/>
<gene>
    <name evidence="2" type="ORF">CfE428DRAFT_3633</name>
</gene>
<organism evidence="2 3">
    <name type="scientific">Chthoniobacter flavus Ellin428</name>
    <dbReference type="NCBI Taxonomy" id="497964"/>
    <lineage>
        <taxon>Bacteria</taxon>
        <taxon>Pseudomonadati</taxon>
        <taxon>Verrucomicrobiota</taxon>
        <taxon>Spartobacteria</taxon>
        <taxon>Chthoniobacterales</taxon>
        <taxon>Chthoniobacteraceae</taxon>
        <taxon>Chthoniobacter</taxon>
    </lineage>
</organism>
<feature type="transmembrane region" description="Helical" evidence="1">
    <location>
        <begin position="199"/>
        <end position="214"/>
    </location>
</feature>
<name>B4D3Z5_9BACT</name>
<dbReference type="RefSeq" id="WP_006980958.1">
    <property type="nucleotide sequence ID" value="NZ_ABVL01000010.1"/>
</dbReference>